<dbReference type="OrthoDB" id="61113at2759"/>
<dbReference type="Proteomes" id="UP000807025">
    <property type="component" value="Unassembled WGS sequence"/>
</dbReference>
<accession>A0A9P5ZIC4</accession>
<evidence type="ECO:0000313" key="1">
    <source>
        <dbReference type="EMBL" id="KAF9487745.1"/>
    </source>
</evidence>
<organism evidence="1 2">
    <name type="scientific">Pleurotus eryngii</name>
    <name type="common">Boletus of the steppes</name>
    <dbReference type="NCBI Taxonomy" id="5323"/>
    <lineage>
        <taxon>Eukaryota</taxon>
        <taxon>Fungi</taxon>
        <taxon>Dikarya</taxon>
        <taxon>Basidiomycota</taxon>
        <taxon>Agaricomycotina</taxon>
        <taxon>Agaricomycetes</taxon>
        <taxon>Agaricomycetidae</taxon>
        <taxon>Agaricales</taxon>
        <taxon>Pleurotineae</taxon>
        <taxon>Pleurotaceae</taxon>
        <taxon>Pleurotus</taxon>
    </lineage>
</organism>
<dbReference type="EMBL" id="MU154752">
    <property type="protein sequence ID" value="KAF9487745.1"/>
    <property type="molecule type" value="Genomic_DNA"/>
</dbReference>
<sequence>MPGPSIKILTNPNDERLEAVANLFVRAFDHDLPLKSMTGGNATFEAPLFRAVAHAGITDGAVYVIGSDDGDPESTNAEIRSILVCFGPGKTMSSE</sequence>
<protein>
    <submittedName>
        <fullName evidence="1">Uncharacterized protein</fullName>
    </submittedName>
</protein>
<keyword evidence="2" id="KW-1185">Reference proteome</keyword>
<gene>
    <name evidence="1" type="ORF">BDN71DRAFT_1513647</name>
</gene>
<evidence type="ECO:0000313" key="2">
    <source>
        <dbReference type="Proteomes" id="UP000807025"/>
    </source>
</evidence>
<comment type="caution">
    <text evidence="1">The sequence shown here is derived from an EMBL/GenBank/DDBJ whole genome shotgun (WGS) entry which is preliminary data.</text>
</comment>
<dbReference type="AlphaFoldDB" id="A0A9P5ZIC4"/>
<reference evidence="1" key="1">
    <citation type="submission" date="2020-11" db="EMBL/GenBank/DDBJ databases">
        <authorList>
            <consortium name="DOE Joint Genome Institute"/>
            <person name="Ahrendt S."/>
            <person name="Riley R."/>
            <person name="Andreopoulos W."/>
            <person name="Labutti K."/>
            <person name="Pangilinan J."/>
            <person name="Ruiz-Duenas F.J."/>
            <person name="Barrasa J.M."/>
            <person name="Sanchez-Garcia M."/>
            <person name="Camarero S."/>
            <person name="Miyauchi S."/>
            <person name="Serrano A."/>
            <person name="Linde D."/>
            <person name="Babiker R."/>
            <person name="Drula E."/>
            <person name="Ayuso-Fernandez I."/>
            <person name="Pacheco R."/>
            <person name="Padilla G."/>
            <person name="Ferreira P."/>
            <person name="Barriuso J."/>
            <person name="Kellner H."/>
            <person name="Castanera R."/>
            <person name="Alfaro M."/>
            <person name="Ramirez L."/>
            <person name="Pisabarro A.G."/>
            <person name="Kuo A."/>
            <person name="Tritt A."/>
            <person name="Lipzen A."/>
            <person name="He G."/>
            <person name="Yan M."/>
            <person name="Ng V."/>
            <person name="Cullen D."/>
            <person name="Martin F."/>
            <person name="Rosso M.-N."/>
            <person name="Henrissat B."/>
            <person name="Hibbett D."/>
            <person name="Martinez A.T."/>
            <person name="Grigoriev I.V."/>
        </authorList>
    </citation>
    <scope>NUCLEOTIDE SEQUENCE</scope>
    <source>
        <strain evidence="1">ATCC 90797</strain>
    </source>
</reference>
<proteinExistence type="predicted"/>
<name>A0A9P5ZIC4_PLEER</name>